<feature type="compositionally biased region" description="Low complexity" evidence="1">
    <location>
        <begin position="138"/>
        <end position="148"/>
    </location>
</feature>
<evidence type="ECO:0000256" key="2">
    <source>
        <dbReference type="SAM" id="SignalP"/>
    </source>
</evidence>
<evidence type="ECO:0000256" key="1">
    <source>
        <dbReference type="SAM" id="MobiDB-lite"/>
    </source>
</evidence>
<keyword evidence="2" id="KW-0732">Signal</keyword>
<reference evidence="3 4" key="1">
    <citation type="submission" date="2019-08" db="EMBL/GenBank/DDBJ databases">
        <authorList>
            <person name="Peeters C."/>
        </authorList>
    </citation>
    <scope>NUCLEOTIDE SEQUENCE [LARGE SCALE GENOMIC DNA]</scope>
    <source>
        <strain evidence="3 4">LMG 31110</strain>
    </source>
</reference>
<name>A0A5E4SJ72_9BURK</name>
<feature type="chain" id="PRO_5023073355" evidence="2">
    <location>
        <begin position="29"/>
        <end position="154"/>
    </location>
</feature>
<evidence type="ECO:0000313" key="3">
    <source>
        <dbReference type="EMBL" id="VVD74484.1"/>
    </source>
</evidence>
<dbReference type="Proteomes" id="UP000337189">
    <property type="component" value="Unassembled WGS sequence"/>
</dbReference>
<dbReference type="RefSeq" id="WP_150689671.1">
    <property type="nucleotide sequence ID" value="NZ_CABPSJ010000001.1"/>
</dbReference>
<sequence length="154" mass="16470">MFIKLRRTAWIATAVAATSPMFVTPAHAEETIDAFARAHLKSTQETLTADGASSAVAISATPEVLPELMFIHGVDDIAAAYLRVDGRFGYNVSDGDRFGDWRVVKIGSDFVDVTRGGKVQRLLLPNAMGASPAGETQASRARLGSSGRRNGEDF</sequence>
<gene>
    <name evidence="3" type="ORF">PCO31110_00790</name>
</gene>
<dbReference type="EMBL" id="CABPSJ010000001">
    <property type="protein sequence ID" value="VVD74484.1"/>
    <property type="molecule type" value="Genomic_DNA"/>
</dbReference>
<evidence type="ECO:0000313" key="4">
    <source>
        <dbReference type="Proteomes" id="UP000337189"/>
    </source>
</evidence>
<accession>A0A5E4SJ72</accession>
<feature type="signal peptide" evidence="2">
    <location>
        <begin position="1"/>
        <end position="28"/>
    </location>
</feature>
<dbReference type="AlphaFoldDB" id="A0A5E4SJ72"/>
<organism evidence="3 4">
    <name type="scientific">Pandoraea communis</name>
    <dbReference type="NCBI Taxonomy" id="2508297"/>
    <lineage>
        <taxon>Bacteria</taxon>
        <taxon>Pseudomonadati</taxon>
        <taxon>Pseudomonadota</taxon>
        <taxon>Betaproteobacteria</taxon>
        <taxon>Burkholderiales</taxon>
        <taxon>Burkholderiaceae</taxon>
        <taxon>Pandoraea</taxon>
    </lineage>
</organism>
<proteinExistence type="predicted"/>
<dbReference type="OrthoDB" id="8942458at2"/>
<feature type="region of interest" description="Disordered" evidence="1">
    <location>
        <begin position="129"/>
        <end position="154"/>
    </location>
</feature>
<protein>
    <submittedName>
        <fullName evidence="3">Uncharacterized protein</fullName>
    </submittedName>
</protein>